<reference evidence="1" key="1">
    <citation type="submission" date="2020-05" db="EMBL/GenBank/DDBJ databases">
        <authorList>
            <person name="Chiriac C."/>
            <person name="Salcher M."/>
            <person name="Ghai R."/>
            <person name="Kavagutti S V."/>
        </authorList>
    </citation>
    <scope>NUCLEOTIDE SEQUENCE</scope>
</reference>
<sequence>MKATSNKTYDLSEVRKDQEMVKDKDRALKLIRELNEWALDAGAELRIDEDGNLIAVVELR</sequence>
<accession>A0A6J7WRR3</accession>
<organism evidence="1">
    <name type="scientific">uncultured Caudovirales phage</name>
    <dbReference type="NCBI Taxonomy" id="2100421"/>
    <lineage>
        <taxon>Viruses</taxon>
        <taxon>Duplodnaviria</taxon>
        <taxon>Heunggongvirae</taxon>
        <taxon>Uroviricota</taxon>
        <taxon>Caudoviricetes</taxon>
        <taxon>Peduoviridae</taxon>
        <taxon>Maltschvirus</taxon>
        <taxon>Maltschvirus maltsch</taxon>
    </lineage>
</organism>
<proteinExistence type="predicted"/>
<evidence type="ECO:0000313" key="1">
    <source>
        <dbReference type="EMBL" id="CAB5220417.1"/>
    </source>
</evidence>
<name>A0A6J7WRR3_9CAUD</name>
<gene>
    <name evidence="1" type="ORF">UFOVP235_61</name>
</gene>
<protein>
    <submittedName>
        <fullName evidence="1">Uncharacterized protein</fullName>
    </submittedName>
</protein>
<dbReference type="EMBL" id="LR798282">
    <property type="protein sequence ID" value="CAB5220417.1"/>
    <property type="molecule type" value="Genomic_DNA"/>
</dbReference>